<organism evidence="2 3">
    <name type="scientific">Tribolium castaneum</name>
    <name type="common">Red flour beetle</name>
    <dbReference type="NCBI Taxonomy" id="7070"/>
    <lineage>
        <taxon>Eukaryota</taxon>
        <taxon>Metazoa</taxon>
        <taxon>Ecdysozoa</taxon>
        <taxon>Arthropoda</taxon>
        <taxon>Hexapoda</taxon>
        <taxon>Insecta</taxon>
        <taxon>Pterygota</taxon>
        <taxon>Neoptera</taxon>
        <taxon>Endopterygota</taxon>
        <taxon>Coleoptera</taxon>
        <taxon>Polyphaga</taxon>
        <taxon>Cucujiformia</taxon>
        <taxon>Tenebrionidae</taxon>
        <taxon>Tenebrionidae incertae sedis</taxon>
        <taxon>Tribolium</taxon>
    </lineage>
</organism>
<dbReference type="InterPro" id="IPR038717">
    <property type="entry name" value="Tc1-like_DDE_dom"/>
</dbReference>
<sequence length="201" mass="23916">MTAERSRDRVIEPIIVQFFGAIGERFVFIDENARPHRARILNKRIEHHGITRMEWPPCSPDMNCIEHVWAEMSRCLNQLQQPLETLQELTNALQGIWEVIPQDFMNNLIMSLFNRLLFMVYARPHRRGTIAYLEIKPIIFVPPEYMQHQRNLFYGYSVVDYKRLEYSDEELITRFGADRDYNSAVPLSIRSRHPSVLFEYL</sequence>
<dbReference type="EMBL" id="KQ971322">
    <property type="protein sequence ID" value="EEZ99957.1"/>
    <property type="molecule type" value="Genomic_DNA"/>
</dbReference>
<dbReference type="HOGENOM" id="CLU_1362003_0_0_1"/>
<proteinExistence type="predicted"/>
<evidence type="ECO:0000313" key="3">
    <source>
        <dbReference type="Proteomes" id="UP000007266"/>
    </source>
</evidence>
<dbReference type="Gene3D" id="3.30.420.10">
    <property type="entry name" value="Ribonuclease H-like superfamily/Ribonuclease H"/>
    <property type="match status" value="1"/>
</dbReference>
<reference evidence="2 3" key="1">
    <citation type="journal article" date="2008" name="Nature">
        <title>The genome of the model beetle and pest Tribolium castaneum.</title>
        <authorList>
            <consortium name="Tribolium Genome Sequencing Consortium"/>
            <person name="Richards S."/>
            <person name="Gibbs R.A."/>
            <person name="Weinstock G.M."/>
            <person name="Brown S.J."/>
            <person name="Denell R."/>
            <person name="Beeman R.W."/>
            <person name="Gibbs R."/>
            <person name="Beeman R.W."/>
            <person name="Brown S.J."/>
            <person name="Bucher G."/>
            <person name="Friedrich M."/>
            <person name="Grimmelikhuijzen C.J."/>
            <person name="Klingler M."/>
            <person name="Lorenzen M."/>
            <person name="Richards S."/>
            <person name="Roth S."/>
            <person name="Schroder R."/>
            <person name="Tautz D."/>
            <person name="Zdobnov E.M."/>
            <person name="Muzny D."/>
            <person name="Gibbs R.A."/>
            <person name="Weinstock G.M."/>
            <person name="Attaway T."/>
            <person name="Bell S."/>
            <person name="Buhay C.J."/>
            <person name="Chandrabose M.N."/>
            <person name="Chavez D."/>
            <person name="Clerk-Blankenburg K.P."/>
            <person name="Cree A."/>
            <person name="Dao M."/>
            <person name="Davis C."/>
            <person name="Chacko J."/>
            <person name="Dinh H."/>
            <person name="Dugan-Rocha S."/>
            <person name="Fowler G."/>
            <person name="Garner T.T."/>
            <person name="Garnes J."/>
            <person name="Gnirke A."/>
            <person name="Hawes A."/>
            <person name="Hernandez J."/>
            <person name="Hines S."/>
            <person name="Holder M."/>
            <person name="Hume J."/>
            <person name="Jhangiani S.N."/>
            <person name="Joshi V."/>
            <person name="Khan Z.M."/>
            <person name="Jackson L."/>
            <person name="Kovar C."/>
            <person name="Kowis A."/>
            <person name="Lee S."/>
            <person name="Lewis L.R."/>
            <person name="Margolis J."/>
            <person name="Morgan M."/>
            <person name="Nazareth L.V."/>
            <person name="Nguyen N."/>
            <person name="Okwuonu G."/>
            <person name="Parker D."/>
            <person name="Richards S."/>
            <person name="Ruiz S.J."/>
            <person name="Santibanez J."/>
            <person name="Savard J."/>
            <person name="Scherer S.E."/>
            <person name="Schneider B."/>
            <person name="Sodergren E."/>
            <person name="Tautz D."/>
            <person name="Vattahil S."/>
            <person name="Villasana D."/>
            <person name="White C.S."/>
            <person name="Wright R."/>
            <person name="Park Y."/>
            <person name="Beeman R.W."/>
            <person name="Lord J."/>
            <person name="Oppert B."/>
            <person name="Lorenzen M."/>
            <person name="Brown S."/>
            <person name="Wang L."/>
            <person name="Savard J."/>
            <person name="Tautz D."/>
            <person name="Richards S."/>
            <person name="Weinstock G."/>
            <person name="Gibbs R.A."/>
            <person name="Liu Y."/>
            <person name="Worley K."/>
            <person name="Weinstock G."/>
            <person name="Elsik C.G."/>
            <person name="Reese J.T."/>
            <person name="Elhaik E."/>
            <person name="Landan G."/>
            <person name="Graur D."/>
            <person name="Arensburger P."/>
            <person name="Atkinson P."/>
            <person name="Beeman R.W."/>
            <person name="Beidler J."/>
            <person name="Brown S.J."/>
            <person name="Demuth J.P."/>
            <person name="Drury D.W."/>
            <person name="Du Y.Z."/>
            <person name="Fujiwara H."/>
            <person name="Lorenzen M."/>
            <person name="Maselli V."/>
            <person name="Osanai M."/>
            <person name="Park Y."/>
            <person name="Robertson H.M."/>
            <person name="Tu Z."/>
            <person name="Wang J.J."/>
            <person name="Wang S."/>
            <person name="Richards S."/>
            <person name="Song H."/>
            <person name="Zhang L."/>
            <person name="Sodergren E."/>
            <person name="Werner D."/>
            <person name="Stanke M."/>
            <person name="Morgenstern B."/>
            <person name="Solovyev V."/>
            <person name="Kosarev P."/>
            <person name="Brown G."/>
            <person name="Chen H.C."/>
            <person name="Ermolaeva O."/>
            <person name="Hlavina W."/>
            <person name="Kapustin Y."/>
            <person name="Kiryutin B."/>
            <person name="Kitts P."/>
            <person name="Maglott D."/>
            <person name="Pruitt K."/>
            <person name="Sapojnikov V."/>
            <person name="Souvorov A."/>
            <person name="Mackey A.J."/>
            <person name="Waterhouse R.M."/>
            <person name="Wyder S."/>
            <person name="Zdobnov E.M."/>
            <person name="Zdobnov E.M."/>
            <person name="Wyder S."/>
            <person name="Kriventseva E.V."/>
            <person name="Kadowaki T."/>
            <person name="Bork P."/>
            <person name="Aranda M."/>
            <person name="Bao R."/>
            <person name="Beermann A."/>
            <person name="Berns N."/>
            <person name="Bolognesi R."/>
            <person name="Bonneton F."/>
            <person name="Bopp D."/>
            <person name="Brown S.J."/>
            <person name="Bucher G."/>
            <person name="Butts T."/>
            <person name="Chaumot A."/>
            <person name="Denell R.E."/>
            <person name="Ferrier D.E."/>
            <person name="Friedrich M."/>
            <person name="Gordon C.M."/>
            <person name="Jindra M."/>
            <person name="Klingler M."/>
            <person name="Lan Q."/>
            <person name="Lattorff H.M."/>
            <person name="Laudet V."/>
            <person name="von Levetsow C."/>
            <person name="Liu Z."/>
            <person name="Lutz R."/>
            <person name="Lynch J.A."/>
            <person name="da Fonseca R.N."/>
            <person name="Posnien N."/>
            <person name="Reuter R."/>
            <person name="Roth S."/>
            <person name="Savard J."/>
            <person name="Schinko J.B."/>
            <person name="Schmitt C."/>
            <person name="Schoppmeier M."/>
            <person name="Schroder R."/>
            <person name="Shippy T.D."/>
            <person name="Simonnet F."/>
            <person name="Marques-Souza H."/>
            <person name="Tautz D."/>
            <person name="Tomoyasu Y."/>
            <person name="Trauner J."/>
            <person name="Van der Zee M."/>
            <person name="Vervoort M."/>
            <person name="Wittkopp N."/>
            <person name="Wimmer E.A."/>
            <person name="Yang X."/>
            <person name="Jones A.K."/>
            <person name="Sattelle D.B."/>
            <person name="Ebert P.R."/>
            <person name="Nelson D."/>
            <person name="Scott J.G."/>
            <person name="Beeman R.W."/>
            <person name="Muthukrishnan S."/>
            <person name="Kramer K.J."/>
            <person name="Arakane Y."/>
            <person name="Beeman R.W."/>
            <person name="Zhu Q."/>
            <person name="Hogenkamp D."/>
            <person name="Dixit R."/>
            <person name="Oppert B."/>
            <person name="Jiang H."/>
            <person name="Zou Z."/>
            <person name="Marshall J."/>
            <person name="Elpidina E."/>
            <person name="Vinokurov K."/>
            <person name="Oppert C."/>
            <person name="Zou Z."/>
            <person name="Evans J."/>
            <person name="Lu Z."/>
            <person name="Zhao P."/>
            <person name="Sumathipala N."/>
            <person name="Altincicek B."/>
            <person name="Vilcinskas A."/>
            <person name="Williams M."/>
            <person name="Hultmark D."/>
            <person name="Hetru C."/>
            <person name="Jiang H."/>
            <person name="Grimmelikhuijzen C.J."/>
            <person name="Hauser F."/>
            <person name="Cazzamali G."/>
            <person name="Williamson M."/>
            <person name="Park Y."/>
            <person name="Li B."/>
            <person name="Tanaka Y."/>
            <person name="Predel R."/>
            <person name="Neupert S."/>
            <person name="Schachtner J."/>
            <person name="Verleyen P."/>
            <person name="Raible F."/>
            <person name="Bork P."/>
            <person name="Friedrich M."/>
            <person name="Walden K.K."/>
            <person name="Robertson H.M."/>
            <person name="Angeli S."/>
            <person name="Foret S."/>
            <person name="Bucher G."/>
            <person name="Schuetz S."/>
            <person name="Maleszka R."/>
            <person name="Wimmer E.A."/>
            <person name="Beeman R.W."/>
            <person name="Lorenzen M."/>
            <person name="Tomoyasu Y."/>
            <person name="Miller S.C."/>
            <person name="Grossmann D."/>
            <person name="Bucher G."/>
        </authorList>
    </citation>
    <scope>NUCLEOTIDE SEQUENCE [LARGE SCALE GENOMIC DNA]</scope>
    <source>
        <strain evidence="2 3">Georgia GA2</strain>
    </source>
</reference>
<reference evidence="2 3" key="2">
    <citation type="journal article" date="2010" name="Nucleic Acids Res.">
        <title>BeetleBase in 2010: revisions to provide comprehensive genomic information for Tribolium castaneum.</title>
        <authorList>
            <person name="Kim H.S."/>
            <person name="Murphy T."/>
            <person name="Xia J."/>
            <person name="Caragea D."/>
            <person name="Park Y."/>
            <person name="Beeman R.W."/>
            <person name="Lorenzen M.D."/>
            <person name="Butcher S."/>
            <person name="Manak J.R."/>
            <person name="Brown S.J."/>
        </authorList>
    </citation>
    <scope>GENOME REANNOTATION</scope>
    <source>
        <strain evidence="2 3">Georgia GA2</strain>
    </source>
</reference>
<dbReference type="PhylomeDB" id="D6WDL3"/>
<dbReference type="Proteomes" id="UP000007266">
    <property type="component" value="Linkage group 3"/>
</dbReference>
<dbReference type="InterPro" id="IPR036397">
    <property type="entry name" value="RNaseH_sf"/>
</dbReference>
<name>D6WDL3_TRICA</name>
<dbReference type="AlphaFoldDB" id="D6WDL3"/>
<gene>
    <name evidence="2" type="primary">GLEAN_02753</name>
    <name evidence="2" type="ORF">TcasGA2_TC002753</name>
</gene>
<dbReference type="GO" id="GO:0003676">
    <property type="term" value="F:nucleic acid binding"/>
    <property type="evidence" value="ECO:0007669"/>
    <property type="project" value="InterPro"/>
</dbReference>
<protein>
    <recommendedName>
        <fullName evidence="1">Tc1-like transposase DDE domain-containing protein</fullName>
    </recommendedName>
</protein>
<keyword evidence="3" id="KW-1185">Reference proteome</keyword>
<dbReference type="Pfam" id="PF13358">
    <property type="entry name" value="DDE_3"/>
    <property type="match status" value="1"/>
</dbReference>
<dbReference type="eggNOG" id="ENOG502RTF6">
    <property type="taxonomic scope" value="Eukaryota"/>
</dbReference>
<evidence type="ECO:0000259" key="1">
    <source>
        <dbReference type="Pfam" id="PF13358"/>
    </source>
</evidence>
<feature type="domain" description="Tc1-like transposase DDE" evidence="1">
    <location>
        <begin position="24"/>
        <end position="89"/>
    </location>
</feature>
<dbReference type="STRING" id="7070.D6WDL3"/>
<evidence type="ECO:0000313" key="2">
    <source>
        <dbReference type="EMBL" id="EEZ99957.1"/>
    </source>
</evidence>
<accession>D6WDL3</accession>